<evidence type="ECO:0000313" key="3">
    <source>
        <dbReference type="Proteomes" id="UP001209570"/>
    </source>
</evidence>
<dbReference type="CDD" id="cd00065">
    <property type="entry name" value="FYVE_like_SF"/>
    <property type="match status" value="1"/>
</dbReference>
<evidence type="ECO:0000256" key="1">
    <source>
        <dbReference type="SAM" id="MobiDB-lite"/>
    </source>
</evidence>
<evidence type="ECO:0000313" key="2">
    <source>
        <dbReference type="EMBL" id="KAJ0395064.1"/>
    </source>
</evidence>
<comment type="caution">
    <text evidence="2">The sequence shown here is derived from an EMBL/GenBank/DDBJ whole genome shotgun (WGS) entry which is preliminary data.</text>
</comment>
<reference evidence="2" key="1">
    <citation type="submission" date="2021-12" db="EMBL/GenBank/DDBJ databases">
        <title>Prjna785345.</title>
        <authorList>
            <person name="Rujirawat T."/>
            <person name="Krajaejun T."/>
        </authorList>
    </citation>
    <scope>NUCLEOTIDE SEQUENCE</scope>
    <source>
        <strain evidence="2">Pi057C3</strain>
    </source>
</reference>
<dbReference type="InterPro" id="IPR013083">
    <property type="entry name" value="Znf_RING/FYVE/PHD"/>
</dbReference>
<dbReference type="SUPFAM" id="SSF57903">
    <property type="entry name" value="FYVE/PHD zinc finger"/>
    <property type="match status" value="1"/>
</dbReference>
<evidence type="ECO:0008006" key="4">
    <source>
        <dbReference type="Google" id="ProtNLM"/>
    </source>
</evidence>
<feature type="compositionally biased region" description="Acidic residues" evidence="1">
    <location>
        <begin position="56"/>
        <end position="71"/>
    </location>
</feature>
<accession>A0AAD5LWW8</accession>
<organism evidence="2 3">
    <name type="scientific">Pythium insidiosum</name>
    <name type="common">Pythiosis disease agent</name>
    <dbReference type="NCBI Taxonomy" id="114742"/>
    <lineage>
        <taxon>Eukaryota</taxon>
        <taxon>Sar</taxon>
        <taxon>Stramenopiles</taxon>
        <taxon>Oomycota</taxon>
        <taxon>Peronosporomycetes</taxon>
        <taxon>Pythiales</taxon>
        <taxon>Pythiaceae</taxon>
        <taxon>Pythium</taxon>
    </lineage>
</organism>
<proteinExistence type="predicted"/>
<dbReference type="EMBL" id="JAKCXM010000366">
    <property type="protein sequence ID" value="KAJ0395064.1"/>
    <property type="molecule type" value="Genomic_DNA"/>
</dbReference>
<protein>
    <recommendedName>
        <fullName evidence="4">FYVE-type domain-containing protein</fullName>
    </recommendedName>
</protein>
<name>A0AAD5LWW8_PYTIN</name>
<dbReference type="Proteomes" id="UP001209570">
    <property type="component" value="Unassembled WGS sequence"/>
</dbReference>
<dbReference type="AlphaFoldDB" id="A0AAD5LWW8"/>
<sequence length="195" mass="21169">MRTAASGDRGAFPEPLAVSALRDPARLAQWLVEVSAGASEARRVLAKSHLPHGSEHDDDEDGEEVDEEEAAADAIAQADARAADDKRLASVEDQLAALATAMHLASEVVDRLKLRMALTAGDQMRIQMHREDSDRRRVEGDTRKLRVVAKPGEPTPHARIISDAAACAKCQRTFSTFSRSKNCQSCGHSFCPKVK</sequence>
<dbReference type="Gene3D" id="3.30.40.10">
    <property type="entry name" value="Zinc/RING finger domain, C3HC4 (zinc finger)"/>
    <property type="match status" value="1"/>
</dbReference>
<feature type="region of interest" description="Disordered" evidence="1">
    <location>
        <begin position="45"/>
        <end position="71"/>
    </location>
</feature>
<keyword evidence="3" id="KW-1185">Reference proteome</keyword>
<gene>
    <name evidence="2" type="ORF">P43SY_011452</name>
</gene>
<dbReference type="InterPro" id="IPR011011">
    <property type="entry name" value="Znf_FYVE_PHD"/>
</dbReference>